<dbReference type="AlphaFoldDB" id="A0A9P1GLP5"/>
<evidence type="ECO:0000313" key="1">
    <source>
        <dbReference type="EMBL" id="CAI4016017.1"/>
    </source>
</evidence>
<evidence type="ECO:0000313" key="3">
    <source>
        <dbReference type="Proteomes" id="UP001152797"/>
    </source>
</evidence>
<protein>
    <submittedName>
        <fullName evidence="1">Uncharacterized protein</fullName>
    </submittedName>
</protein>
<dbReference type="EMBL" id="CAMXCT020006562">
    <property type="protein sequence ID" value="CAL1169392.1"/>
    <property type="molecule type" value="Genomic_DNA"/>
</dbReference>
<reference evidence="2" key="2">
    <citation type="submission" date="2024-04" db="EMBL/GenBank/DDBJ databases">
        <authorList>
            <person name="Chen Y."/>
            <person name="Shah S."/>
            <person name="Dougan E. K."/>
            <person name="Thang M."/>
            <person name="Chan C."/>
        </authorList>
    </citation>
    <scope>NUCLEOTIDE SEQUENCE [LARGE SCALE GENOMIC DNA]</scope>
</reference>
<dbReference type="Proteomes" id="UP001152797">
    <property type="component" value="Unassembled WGS sequence"/>
</dbReference>
<name>A0A9P1GLP5_9DINO</name>
<reference evidence="1" key="1">
    <citation type="submission" date="2022-10" db="EMBL/GenBank/DDBJ databases">
        <authorList>
            <person name="Chen Y."/>
            <person name="Dougan E. K."/>
            <person name="Chan C."/>
            <person name="Rhodes N."/>
            <person name="Thang M."/>
        </authorList>
    </citation>
    <scope>NUCLEOTIDE SEQUENCE</scope>
</reference>
<keyword evidence="3" id="KW-1185">Reference proteome</keyword>
<accession>A0A9P1GLP5</accession>
<dbReference type="EMBL" id="CAMXCT010006562">
    <property type="protein sequence ID" value="CAI4016017.1"/>
    <property type="molecule type" value="Genomic_DNA"/>
</dbReference>
<proteinExistence type="predicted"/>
<comment type="caution">
    <text evidence="1">The sequence shown here is derived from an EMBL/GenBank/DDBJ whole genome shotgun (WGS) entry which is preliminary data.</text>
</comment>
<evidence type="ECO:0000313" key="2">
    <source>
        <dbReference type="EMBL" id="CAL1169392.1"/>
    </source>
</evidence>
<dbReference type="EMBL" id="CAMXCT030006562">
    <property type="protein sequence ID" value="CAL4803329.1"/>
    <property type="molecule type" value="Genomic_DNA"/>
</dbReference>
<sequence>MCTHAASMAAPATSMDARSSQSCPGQTVLPALLVEQQGVQQPKMLSPYFVRPMLRSVNCLKMGSWFTNKAIPPAIPSASESPVLASPVAFEFLGWTQPQLQVDYIFQVSNISEKVNRVIDGSMAPLQRNIASLKWRFLGDLLAGDCAQCKKALLGSDNLMAPGLRHSMEPSTKEL</sequence>
<organism evidence="1">
    <name type="scientific">Cladocopium goreaui</name>
    <dbReference type="NCBI Taxonomy" id="2562237"/>
    <lineage>
        <taxon>Eukaryota</taxon>
        <taxon>Sar</taxon>
        <taxon>Alveolata</taxon>
        <taxon>Dinophyceae</taxon>
        <taxon>Suessiales</taxon>
        <taxon>Symbiodiniaceae</taxon>
        <taxon>Cladocopium</taxon>
    </lineage>
</organism>
<gene>
    <name evidence="1" type="ORF">C1SCF055_LOCUS40796</name>
</gene>